<dbReference type="STRING" id="443144.GM21_0745"/>
<dbReference type="OrthoDB" id="5402345at2"/>
<sequence length="120" mass="13707">MTSQCNRILRHYRNVAPTKFHTFNQRVKTALAEKTRFPDWIWTADATLLPSYFSASDKHDALYHESMLGSKLVIAERALLQAQLIVYLDEIASLLEMAAVRTPDILVASGFDVVKERRGR</sequence>
<organism evidence="1">
    <name type="scientific">Geobacter sp. (strain M21)</name>
    <dbReference type="NCBI Taxonomy" id="443144"/>
    <lineage>
        <taxon>Bacteria</taxon>
        <taxon>Pseudomonadati</taxon>
        <taxon>Thermodesulfobacteriota</taxon>
        <taxon>Desulfuromonadia</taxon>
        <taxon>Geobacterales</taxon>
        <taxon>Geobacteraceae</taxon>
        <taxon>Geobacter</taxon>
    </lineage>
</organism>
<name>C6E0X9_GEOSM</name>
<accession>C6E0X9</accession>
<dbReference type="AlphaFoldDB" id="C6E0X9"/>
<dbReference type="HOGENOM" id="CLU_1822592_0_0_7"/>
<protein>
    <submittedName>
        <fullName evidence="1">Uncharacterized protein</fullName>
    </submittedName>
</protein>
<dbReference type="EMBL" id="CP001661">
    <property type="protein sequence ID" value="ACT16819.1"/>
    <property type="molecule type" value="Genomic_DNA"/>
</dbReference>
<gene>
    <name evidence="1" type="ordered locus">GM21_0745</name>
</gene>
<reference evidence="1" key="1">
    <citation type="submission" date="2009-07" db="EMBL/GenBank/DDBJ databases">
        <title>Complete sequence of Geobacter sp. M21.</title>
        <authorList>
            <consortium name="US DOE Joint Genome Institute"/>
            <person name="Lucas S."/>
            <person name="Copeland A."/>
            <person name="Lapidus A."/>
            <person name="Glavina del Rio T."/>
            <person name="Dalin E."/>
            <person name="Tice H."/>
            <person name="Bruce D."/>
            <person name="Goodwin L."/>
            <person name="Pitluck S."/>
            <person name="Saunders E."/>
            <person name="Brettin T."/>
            <person name="Detter J.C."/>
            <person name="Han C."/>
            <person name="Larimer F."/>
            <person name="Land M."/>
            <person name="Hauser L."/>
            <person name="Kyrpides N."/>
            <person name="Ovchinnikova G."/>
            <person name="Lovley D."/>
        </authorList>
    </citation>
    <scope>NUCLEOTIDE SEQUENCE [LARGE SCALE GENOMIC DNA]</scope>
    <source>
        <strain evidence="1">M21</strain>
    </source>
</reference>
<evidence type="ECO:0000313" key="1">
    <source>
        <dbReference type="EMBL" id="ACT16819.1"/>
    </source>
</evidence>
<dbReference type="KEGG" id="gem:GM21_0745"/>
<proteinExistence type="predicted"/>